<evidence type="ECO:0000256" key="2">
    <source>
        <dbReference type="ARBA" id="ARBA00023015"/>
    </source>
</evidence>
<dbReference type="InterPro" id="IPR013325">
    <property type="entry name" value="RNA_pol_sigma_r2"/>
</dbReference>
<dbReference type="InterPro" id="IPR007627">
    <property type="entry name" value="RNA_pol_sigma70_r2"/>
</dbReference>
<dbReference type="InterPro" id="IPR014284">
    <property type="entry name" value="RNA_pol_sigma-70_dom"/>
</dbReference>
<dbReference type="InterPro" id="IPR013249">
    <property type="entry name" value="RNA_pol_sigma70_r4_t2"/>
</dbReference>
<keyword evidence="4" id="KW-0804">Transcription</keyword>
<dbReference type="InterPro" id="IPR013324">
    <property type="entry name" value="RNA_pol_sigma_r3/r4-like"/>
</dbReference>
<keyword evidence="3" id="KW-0731">Sigma factor</keyword>
<comment type="caution">
    <text evidence="7">The sequence shown here is derived from an EMBL/GenBank/DDBJ whole genome shotgun (WGS) entry which is preliminary data.</text>
</comment>
<dbReference type="InterPro" id="IPR036388">
    <property type="entry name" value="WH-like_DNA-bd_sf"/>
</dbReference>
<evidence type="ECO:0000313" key="7">
    <source>
        <dbReference type="EMBL" id="MBE8717818.1"/>
    </source>
</evidence>
<dbReference type="Pfam" id="PF08281">
    <property type="entry name" value="Sigma70_r4_2"/>
    <property type="match status" value="1"/>
</dbReference>
<dbReference type="Gene3D" id="1.10.10.10">
    <property type="entry name" value="Winged helix-like DNA-binding domain superfamily/Winged helix DNA-binding domain"/>
    <property type="match status" value="1"/>
</dbReference>
<keyword evidence="8" id="KW-1185">Reference proteome</keyword>
<dbReference type="SUPFAM" id="SSF88946">
    <property type="entry name" value="Sigma2 domain of RNA polymerase sigma factors"/>
    <property type="match status" value="1"/>
</dbReference>
<evidence type="ECO:0000256" key="4">
    <source>
        <dbReference type="ARBA" id="ARBA00023163"/>
    </source>
</evidence>
<dbReference type="AlphaFoldDB" id="A0A928V2Y7"/>
<dbReference type="InterPro" id="IPR039425">
    <property type="entry name" value="RNA_pol_sigma-70-like"/>
</dbReference>
<organism evidence="7 8">
    <name type="scientific">Cellvibrio polysaccharolyticus</name>
    <dbReference type="NCBI Taxonomy" id="2082724"/>
    <lineage>
        <taxon>Bacteria</taxon>
        <taxon>Pseudomonadati</taxon>
        <taxon>Pseudomonadota</taxon>
        <taxon>Gammaproteobacteria</taxon>
        <taxon>Cellvibrionales</taxon>
        <taxon>Cellvibrionaceae</taxon>
        <taxon>Cellvibrio</taxon>
    </lineage>
</organism>
<evidence type="ECO:0000256" key="3">
    <source>
        <dbReference type="ARBA" id="ARBA00023082"/>
    </source>
</evidence>
<reference evidence="7" key="1">
    <citation type="submission" date="2018-07" db="EMBL/GenBank/DDBJ databases">
        <title>Genome assembly of strain Ka43.</title>
        <authorList>
            <person name="Kukolya J."/>
            <person name="Nagy I."/>
            <person name="Horvath B."/>
            <person name="Toth A."/>
        </authorList>
    </citation>
    <scope>NUCLEOTIDE SEQUENCE</scope>
    <source>
        <strain evidence="7">KB43</strain>
    </source>
</reference>
<evidence type="ECO:0000313" key="8">
    <source>
        <dbReference type="Proteomes" id="UP000652567"/>
    </source>
</evidence>
<dbReference type="Pfam" id="PF04542">
    <property type="entry name" value="Sigma70_r2"/>
    <property type="match status" value="1"/>
</dbReference>
<evidence type="ECO:0000256" key="1">
    <source>
        <dbReference type="ARBA" id="ARBA00010641"/>
    </source>
</evidence>
<name>A0A928V2Y7_9GAMM</name>
<dbReference type="Gene3D" id="1.10.1740.10">
    <property type="match status" value="1"/>
</dbReference>
<dbReference type="PANTHER" id="PTHR43133:SF63">
    <property type="entry name" value="RNA POLYMERASE SIGMA FACTOR FECI-RELATED"/>
    <property type="match status" value="1"/>
</dbReference>
<feature type="domain" description="RNA polymerase sigma factor 70 region 4 type 2" evidence="6">
    <location>
        <begin position="113"/>
        <end position="164"/>
    </location>
</feature>
<comment type="similarity">
    <text evidence="1">Belongs to the sigma-70 factor family. ECF subfamily.</text>
</comment>
<dbReference type="GO" id="GO:0003677">
    <property type="term" value="F:DNA binding"/>
    <property type="evidence" value="ECO:0007669"/>
    <property type="project" value="InterPro"/>
</dbReference>
<feature type="domain" description="RNA polymerase sigma-70 region 2" evidence="5">
    <location>
        <begin position="15"/>
        <end position="81"/>
    </location>
</feature>
<dbReference type="SUPFAM" id="SSF88659">
    <property type="entry name" value="Sigma3 and sigma4 domains of RNA polymerase sigma factors"/>
    <property type="match status" value="1"/>
</dbReference>
<dbReference type="PANTHER" id="PTHR43133">
    <property type="entry name" value="RNA POLYMERASE ECF-TYPE SIGMA FACTO"/>
    <property type="match status" value="1"/>
</dbReference>
<dbReference type="EMBL" id="PRDL01000001">
    <property type="protein sequence ID" value="MBE8717818.1"/>
    <property type="molecule type" value="Genomic_DNA"/>
</dbReference>
<dbReference type="NCBIfam" id="TIGR02937">
    <property type="entry name" value="sigma70-ECF"/>
    <property type="match status" value="1"/>
</dbReference>
<dbReference type="Proteomes" id="UP000652567">
    <property type="component" value="Unassembled WGS sequence"/>
</dbReference>
<protein>
    <submittedName>
        <fullName evidence="7">RNA polymerase subunit sigma</fullName>
    </submittedName>
</protein>
<evidence type="ECO:0000259" key="5">
    <source>
        <dbReference type="Pfam" id="PF04542"/>
    </source>
</evidence>
<gene>
    <name evidence="7" type="ORF">C4F51_11545</name>
</gene>
<sequence length="177" mass="20583">MSTVELDNQADIQSLYTHHHSWLKTWLRRRLGNDSDAADLAQDTFVRLLVNRQSLKNPESPRGYLQVIAKRLCIDLWRRKSIEQAWLEIVASRPEAVHISPEEHAIVLETFYELDEMLHRLPQNVATAFMLAQVDGLTYREIAEQMSVSERSVKNWMAKAMLECLLLEARFHESLTP</sequence>
<accession>A0A928V2Y7</accession>
<dbReference type="GO" id="GO:0016987">
    <property type="term" value="F:sigma factor activity"/>
    <property type="evidence" value="ECO:0007669"/>
    <property type="project" value="UniProtKB-KW"/>
</dbReference>
<evidence type="ECO:0000259" key="6">
    <source>
        <dbReference type="Pfam" id="PF08281"/>
    </source>
</evidence>
<dbReference type="GO" id="GO:0006352">
    <property type="term" value="P:DNA-templated transcription initiation"/>
    <property type="evidence" value="ECO:0007669"/>
    <property type="project" value="InterPro"/>
</dbReference>
<proteinExistence type="inferred from homology"/>
<keyword evidence="2" id="KW-0805">Transcription regulation</keyword>
<dbReference type="RefSeq" id="WP_193909898.1">
    <property type="nucleotide sequence ID" value="NZ_PRDL01000001.1"/>
</dbReference>